<keyword evidence="3" id="KW-0547">Nucleotide-binding</keyword>
<dbReference type="InterPro" id="IPR002835">
    <property type="entry name" value="CofC"/>
</dbReference>
<evidence type="ECO:0000256" key="2">
    <source>
        <dbReference type="ARBA" id="ARBA00022695"/>
    </source>
</evidence>
<proteinExistence type="predicted"/>
<evidence type="ECO:0000256" key="4">
    <source>
        <dbReference type="ARBA" id="ARBA00023134"/>
    </source>
</evidence>
<dbReference type="NCBIfam" id="TIGR03552">
    <property type="entry name" value="F420_cofC"/>
    <property type="match status" value="1"/>
</dbReference>
<evidence type="ECO:0000256" key="3">
    <source>
        <dbReference type="ARBA" id="ARBA00022741"/>
    </source>
</evidence>
<keyword evidence="6" id="KW-1185">Reference proteome</keyword>
<evidence type="ECO:0000313" key="6">
    <source>
        <dbReference type="Proteomes" id="UP000618591"/>
    </source>
</evidence>
<dbReference type="SUPFAM" id="SSF53448">
    <property type="entry name" value="Nucleotide-diphospho-sugar transferases"/>
    <property type="match status" value="1"/>
</dbReference>
<dbReference type="GO" id="GO:0016779">
    <property type="term" value="F:nucleotidyltransferase activity"/>
    <property type="evidence" value="ECO:0007669"/>
    <property type="project" value="UniProtKB-KW"/>
</dbReference>
<keyword evidence="1" id="KW-0808">Transferase</keyword>
<evidence type="ECO:0000313" key="5">
    <source>
        <dbReference type="EMBL" id="GGA37499.1"/>
    </source>
</evidence>
<protein>
    <submittedName>
        <fullName evidence="5">2-phospho-L-lactate guanylyltransferase</fullName>
    </submittedName>
</protein>
<dbReference type="PANTHER" id="PTHR40392">
    <property type="entry name" value="2-PHOSPHO-L-LACTATE GUANYLYLTRANSFERASE"/>
    <property type="match status" value="1"/>
</dbReference>
<reference evidence="6" key="1">
    <citation type="journal article" date="2019" name="Int. J. Syst. Evol. Microbiol.">
        <title>The Global Catalogue of Microorganisms (GCM) 10K type strain sequencing project: providing services to taxonomists for standard genome sequencing and annotation.</title>
        <authorList>
            <consortium name="The Broad Institute Genomics Platform"/>
            <consortium name="The Broad Institute Genome Sequencing Center for Infectious Disease"/>
            <person name="Wu L."/>
            <person name="Ma J."/>
        </authorList>
    </citation>
    <scope>NUCLEOTIDE SEQUENCE [LARGE SCALE GENOMIC DNA]</scope>
    <source>
        <strain evidence="6">CGMCC 1.10106</strain>
    </source>
</reference>
<dbReference type="Gene3D" id="3.90.550.10">
    <property type="entry name" value="Spore Coat Polysaccharide Biosynthesis Protein SpsA, Chain A"/>
    <property type="match status" value="1"/>
</dbReference>
<dbReference type="Pfam" id="PF01983">
    <property type="entry name" value="CofC"/>
    <property type="match status" value="1"/>
</dbReference>
<gene>
    <name evidence="5" type="primary">cofC</name>
    <name evidence="5" type="ORF">GCM10011395_04750</name>
</gene>
<name>A0ABQ1G646_9SPHN</name>
<sequence length="187" mass="19527">MGWTAVVPLKQTDAVKSRLSDVLPVGARADLVEAMARHVLGVLRGVAGVDRIALLTVRKPLWWDGDWADDGNATLNEALTAWRMAHGGGPVLVIHGDLPYLARDDVAALLDAAAATGAAMATDAHGSGTNAIALADARPFAFRFGPDSRFAHSAAGPLTCIDRPGLARDIDTPADLAALIETQAYSI</sequence>
<dbReference type="InterPro" id="IPR029044">
    <property type="entry name" value="Nucleotide-diphossugar_trans"/>
</dbReference>
<keyword evidence="4" id="KW-0342">GTP-binding</keyword>
<organism evidence="5 6">
    <name type="scientific">Sphingomonas psychrolutea</name>
    <dbReference type="NCBI Taxonomy" id="1259676"/>
    <lineage>
        <taxon>Bacteria</taxon>
        <taxon>Pseudomonadati</taxon>
        <taxon>Pseudomonadota</taxon>
        <taxon>Alphaproteobacteria</taxon>
        <taxon>Sphingomonadales</taxon>
        <taxon>Sphingomonadaceae</taxon>
        <taxon>Sphingomonas</taxon>
    </lineage>
</organism>
<comment type="caution">
    <text evidence="5">The sequence shown here is derived from an EMBL/GenBank/DDBJ whole genome shotgun (WGS) entry which is preliminary data.</text>
</comment>
<evidence type="ECO:0000256" key="1">
    <source>
        <dbReference type="ARBA" id="ARBA00022679"/>
    </source>
</evidence>
<dbReference type="RefSeq" id="WP_188445215.1">
    <property type="nucleotide sequence ID" value="NZ_BMDW01000002.1"/>
</dbReference>
<dbReference type="PANTHER" id="PTHR40392:SF1">
    <property type="entry name" value="2-PHOSPHO-L-LACTATE GUANYLYLTRANSFERASE"/>
    <property type="match status" value="1"/>
</dbReference>
<dbReference type="Proteomes" id="UP000618591">
    <property type="component" value="Unassembled WGS sequence"/>
</dbReference>
<dbReference type="EMBL" id="BMDW01000002">
    <property type="protein sequence ID" value="GGA37499.1"/>
    <property type="molecule type" value="Genomic_DNA"/>
</dbReference>
<accession>A0ABQ1G646</accession>
<keyword evidence="2 5" id="KW-0548">Nucleotidyltransferase</keyword>